<dbReference type="AlphaFoldDB" id="B8FRW9"/>
<dbReference type="PANTHER" id="PTHR33744">
    <property type="entry name" value="CARBOHYDRATE DIACID REGULATOR"/>
    <property type="match status" value="1"/>
</dbReference>
<evidence type="ECO:0000313" key="5">
    <source>
        <dbReference type="Proteomes" id="UP000007726"/>
    </source>
</evidence>
<dbReference type="InterPro" id="IPR041522">
    <property type="entry name" value="CdaR_GGDEF"/>
</dbReference>
<sequence>MLFLSEIFEINVHIAQDKIIAKLNMSIYSNYEDKNKRNIAISVYLSYTQDQQETFGGDCLDILWYVLEETIQKYSSFFEATAYMLDRNGTVVISSDGSLLGSKLFRSHPHANLNRVIEGGAKELGVAQDFLYCVSVMQNDMFYCYIAAKSEKVAAVSLCCQTAAIAVGELLVANPDRPLPDILKVSEGSRHSMLVDSLLAQPYNHQKTLALFQTAELDGTLLRSIICIEMVFQTNQYFNINLNLGYQPIIEDARSKIISIVEANKYFNTQDICAYRGENKIVIVKSFINNHDISKVYLALDKICESLCEELSGAYLLDFKIAYGNLYNTISKLRCSYEEAKEIISIGKIEYPDKNFYNVDSIITDIICRFLHPQVVNKVFIPLIKRLTNSEGVLEHNLLESCEAFIDSCMNLNRAAHDIMVHRNTLNNRIAKLNSLTGLDPANSFQDALILKLLIVYLRQQNNLMINEP</sequence>
<gene>
    <name evidence="4" type="ordered locus">Dhaf_2070</name>
</gene>
<evidence type="ECO:0000259" key="3">
    <source>
        <dbReference type="Pfam" id="PF17853"/>
    </source>
</evidence>
<evidence type="ECO:0000256" key="1">
    <source>
        <dbReference type="ARBA" id="ARBA00006754"/>
    </source>
</evidence>
<evidence type="ECO:0000313" key="4">
    <source>
        <dbReference type="EMBL" id="ACL20107.1"/>
    </source>
</evidence>
<reference evidence="4 5" key="1">
    <citation type="journal article" date="2012" name="BMC Microbiol.">
        <title>Genome sequence of Desulfitobacterium hafniense DCB-2, a Gram-positive anaerobe capable of dehalogenation and metal reduction.</title>
        <authorList>
            <person name="Kim S.H."/>
            <person name="Harzman C."/>
            <person name="Davis J.K."/>
            <person name="Hutcheson R."/>
            <person name="Broderick J.B."/>
            <person name="Marsh T.L."/>
            <person name="Tiedje J.M."/>
        </authorList>
    </citation>
    <scope>NUCLEOTIDE SEQUENCE [LARGE SCALE GENOMIC DNA]</scope>
    <source>
        <strain evidence="5">DSM 10664 / DCB-2</strain>
    </source>
</reference>
<comment type="similarity">
    <text evidence="1">Belongs to the CdaR family.</text>
</comment>
<dbReference type="InterPro" id="IPR051448">
    <property type="entry name" value="CdaR-like_regulators"/>
</dbReference>
<dbReference type="KEGG" id="dhd:Dhaf_2070"/>
<dbReference type="Pfam" id="PF13556">
    <property type="entry name" value="HTH_30"/>
    <property type="match status" value="1"/>
</dbReference>
<evidence type="ECO:0000259" key="2">
    <source>
        <dbReference type="Pfam" id="PF13556"/>
    </source>
</evidence>
<dbReference type="Gene3D" id="1.10.10.2840">
    <property type="entry name" value="PucR C-terminal helix-turn-helix domain"/>
    <property type="match status" value="1"/>
</dbReference>
<dbReference type="HOGENOM" id="CLU_701739_0_0_9"/>
<dbReference type="EMBL" id="CP001336">
    <property type="protein sequence ID" value="ACL20107.1"/>
    <property type="molecule type" value="Genomic_DNA"/>
</dbReference>
<organism evidence="4 5">
    <name type="scientific">Desulfitobacterium hafniense (strain DSM 10664 / DCB-2)</name>
    <dbReference type="NCBI Taxonomy" id="272564"/>
    <lineage>
        <taxon>Bacteria</taxon>
        <taxon>Bacillati</taxon>
        <taxon>Bacillota</taxon>
        <taxon>Clostridia</taxon>
        <taxon>Eubacteriales</taxon>
        <taxon>Desulfitobacteriaceae</taxon>
        <taxon>Desulfitobacterium</taxon>
    </lineage>
</organism>
<dbReference type="InterPro" id="IPR025736">
    <property type="entry name" value="PucR_C-HTH_dom"/>
</dbReference>
<dbReference type="PANTHER" id="PTHR33744:SF15">
    <property type="entry name" value="CARBOHYDRATE DIACID REGULATOR"/>
    <property type="match status" value="1"/>
</dbReference>
<name>B8FRW9_DESHD</name>
<protein>
    <submittedName>
        <fullName evidence="4">Transcriptional regulator, CdaR</fullName>
    </submittedName>
</protein>
<proteinExistence type="inferred from homology"/>
<accession>B8FRW9</accession>
<dbReference type="Proteomes" id="UP000007726">
    <property type="component" value="Chromosome"/>
</dbReference>
<dbReference type="InterPro" id="IPR042070">
    <property type="entry name" value="PucR_C-HTH_sf"/>
</dbReference>
<dbReference type="Pfam" id="PF17853">
    <property type="entry name" value="GGDEF_2"/>
    <property type="match status" value="1"/>
</dbReference>
<feature type="domain" description="PucR C-terminal helix-turn-helix" evidence="2">
    <location>
        <begin position="398"/>
        <end position="451"/>
    </location>
</feature>
<feature type="domain" description="CdaR GGDEF-like" evidence="3">
    <location>
        <begin position="263"/>
        <end position="344"/>
    </location>
</feature>